<proteinExistence type="predicted"/>
<dbReference type="PANTHER" id="PTHR13887:SF51">
    <property type="entry name" value="DSBA FAMILY PROTEIN"/>
    <property type="match status" value="1"/>
</dbReference>
<dbReference type="InterPro" id="IPR036249">
    <property type="entry name" value="Thioredoxin-like_sf"/>
</dbReference>
<name>A0A7X4WU27_9GAMM</name>
<dbReference type="CDD" id="cd03025">
    <property type="entry name" value="DsbA_FrnE_like"/>
    <property type="match status" value="1"/>
</dbReference>
<reference evidence="2 3" key="1">
    <citation type="submission" date="2017-05" db="EMBL/GenBank/DDBJ databases">
        <title>High clonality and local adaptation shapes Vibrionaceae linages within an endangered oasis.</title>
        <authorList>
            <person name="Vazquez-Rosas-Landa M."/>
        </authorList>
    </citation>
    <scope>NUCLEOTIDE SEQUENCE [LARGE SCALE GENOMIC DNA]</scope>
    <source>
        <strain evidence="2 3">P46_P4S1P180</strain>
    </source>
</reference>
<feature type="domain" description="DSBA-like thioredoxin" evidence="1">
    <location>
        <begin position="7"/>
        <end position="184"/>
    </location>
</feature>
<dbReference type="OrthoDB" id="9813770at2"/>
<accession>A0A7X4WU27</accession>
<organism evidence="2 3">
    <name type="scientific">Photobacterium halotolerans</name>
    <dbReference type="NCBI Taxonomy" id="265726"/>
    <lineage>
        <taxon>Bacteria</taxon>
        <taxon>Pseudomonadati</taxon>
        <taxon>Pseudomonadota</taxon>
        <taxon>Gammaproteobacteria</taxon>
        <taxon>Vibrionales</taxon>
        <taxon>Vibrionaceae</taxon>
        <taxon>Photobacterium</taxon>
    </lineage>
</organism>
<dbReference type="Pfam" id="PF01323">
    <property type="entry name" value="DSBA"/>
    <property type="match status" value="1"/>
</dbReference>
<protein>
    <submittedName>
        <fullName evidence="2">DsbA family protein</fullName>
    </submittedName>
</protein>
<evidence type="ECO:0000313" key="2">
    <source>
        <dbReference type="EMBL" id="NAW65950.1"/>
    </source>
</evidence>
<dbReference type="EMBL" id="WXWW01000179">
    <property type="protein sequence ID" value="NAW65950.1"/>
    <property type="molecule type" value="Genomic_DNA"/>
</dbReference>
<dbReference type="SUPFAM" id="SSF52833">
    <property type="entry name" value="Thioredoxin-like"/>
    <property type="match status" value="1"/>
</dbReference>
<dbReference type="Proteomes" id="UP000465712">
    <property type="component" value="Unassembled WGS sequence"/>
</dbReference>
<dbReference type="Gene3D" id="3.40.30.10">
    <property type="entry name" value="Glutaredoxin"/>
    <property type="match status" value="1"/>
</dbReference>
<evidence type="ECO:0000259" key="1">
    <source>
        <dbReference type="Pfam" id="PF01323"/>
    </source>
</evidence>
<gene>
    <name evidence="2" type="ORF">CAG72_12050</name>
</gene>
<dbReference type="PANTHER" id="PTHR13887">
    <property type="entry name" value="GLUTATHIONE S-TRANSFERASE KAPPA"/>
    <property type="match status" value="1"/>
</dbReference>
<dbReference type="AlphaFoldDB" id="A0A7X4WU27"/>
<dbReference type="RefSeq" id="WP_161445200.1">
    <property type="nucleotide sequence ID" value="NZ_WXWU01000124.1"/>
</dbReference>
<comment type="caution">
    <text evidence="2">The sequence shown here is derived from an EMBL/GenBank/DDBJ whole genome shotgun (WGS) entry which is preliminary data.</text>
</comment>
<evidence type="ECO:0000313" key="3">
    <source>
        <dbReference type="Proteomes" id="UP000465712"/>
    </source>
</evidence>
<sequence length="209" mass="23076">MVNTGVTVHYFYDPLCGWCFGAGPLIEHLAERDDIELILHPGGLFDSRALDKASRQHFLDSDQRIHALSGVIFGDAYQTKMRHAEHVVLDSTVPIRAILAAGQCGKSALAMLKRIQLAHYQQGETVHDEKVLTGLAAEMGIPAEIWHQALITADEGAVIARTANLMMQHQLRGYPSMTVEQDGQLKHIAVQSYFGKPAEWAAYWDSLSG</sequence>
<dbReference type="GO" id="GO:0016491">
    <property type="term" value="F:oxidoreductase activity"/>
    <property type="evidence" value="ECO:0007669"/>
    <property type="project" value="InterPro"/>
</dbReference>
<dbReference type="InterPro" id="IPR001853">
    <property type="entry name" value="DSBA-like_thioredoxin_dom"/>
</dbReference>